<keyword evidence="4" id="KW-1185">Reference proteome</keyword>
<sequence length="106" mass="11885">MDPAAKAILYLLLTQTPQFSGSCVLQNDCIQFENATNESTHLSICNFRGGQYKHNVSCDLSGKSAECSLLKETSIFRLKYFYGNFWGNTESAEHCETNLRGIYSTL</sequence>
<dbReference type="Proteomes" id="UP000298057">
    <property type="component" value="Unassembled WGS sequence"/>
</dbReference>
<dbReference type="AlphaFoldDB" id="A0A4R9G575"/>
<reference evidence="2" key="1">
    <citation type="submission" date="2018-10" db="EMBL/GenBank/DDBJ databases">
        <authorList>
            <person name="Vincent A.T."/>
            <person name="Schiettekatte O."/>
            <person name="Bourhy P."/>
            <person name="Veyrier F.J."/>
            <person name="Picardeau M."/>
        </authorList>
    </citation>
    <scope>NUCLEOTIDE SEQUENCE</scope>
    <source>
        <strain evidence="2">201702406</strain>
    </source>
</reference>
<name>A0A4R9G575_9LEPT</name>
<evidence type="ECO:0000313" key="1">
    <source>
        <dbReference type="EMBL" id="TGM12323.1"/>
    </source>
</evidence>
<accession>A0A4R9G575</accession>
<reference evidence="3 4" key="2">
    <citation type="journal article" date="2019" name="PLoS Negl. Trop. Dis.">
        <title>Revisiting the worldwide diversity of Leptospira species in the environment.</title>
        <authorList>
            <person name="Vincent A.T."/>
            <person name="Schiettekatte O."/>
            <person name="Bourhy P."/>
            <person name="Veyrier F.J."/>
            <person name="Picardeau M."/>
        </authorList>
    </citation>
    <scope>NUCLEOTIDE SEQUENCE [LARGE SCALE GENOMIC DNA]</scope>
    <source>
        <strain evidence="1 3">201702405</strain>
        <strain evidence="4">201702406</strain>
    </source>
</reference>
<evidence type="ECO:0000313" key="4">
    <source>
        <dbReference type="Proteomes" id="UP000298057"/>
    </source>
</evidence>
<dbReference type="Proteomes" id="UP000297832">
    <property type="component" value="Unassembled WGS sequence"/>
</dbReference>
<dbReference type="EMBL" id="RQGU01000130">
    <property type="protein sequence ID" value="TGM14634.1"/>
    <property type="molecule type" value="Genomic_DNA"/>
</dbReference>
<dbReference type="EMBL" id="RQGV01000018">
    <property type="protein sequence ID" value="TGM12323.1"/>
    <property type="molecule type" value="Genomic_DNA"/>
</dbReference>
<evidence type="ECO:0000313" key="3">
    <source>
        <dbReference type="Proteomes" id="UP000297832"/>
    </source>
</evidence>
<organism evidence="1 3">
    <name type="scientific">Leptospira selangorensis</name>
    <dbReference type="NCBI Taxonomy" id="2484982"/>
    <lineage>
        <taxon>Bacteria</taxon>
        <taxon>Pseudomonadati</taxon>
        <taxon>Spirochaetota</taxon>
        <taxon>Spirochaetia</taxon>
        <taxon>Leptospirales</taxon>
        <taxon>Leptospiraceae</taxon>
        <taxon>Leptospira</taxon>
    </lineage>
</organism>
<dbReference type="RefSeq" id="WP_135628663.1">
    <property type="nucleotide sequence ID" value="NZ_RQES01000012.1"/>
</dbReference>
<comment type="caution">
    <text evidence="1">The sequence shown here is derived from an EMBL/GenBank/DDBJ whole genome shotgun (WGS) entry which is preliminary data.</text>
</comment>
<dbReference type="PROSITE" id="PS51257">
    <property type="entry name" value="PROKAR_LIPOPROTEIN"/>
    <property type="match status" value="1"/>
</dbReference>
<gene>
    <name evidence="1" type="ORF">EHQ81_14760</name>
    <name evidence="2" type="ORF">EHQ82_17850</name>
</gene>
<protein>
    <submittedName>
        <fullName evidence="1">Uncharacterized protein</fullName>
    </submittedName>
</protein>
<evidence type="ECO:0000313" key="2">
    <source>
        <dbReference type="EMBL" id="TGM14634.1"/>
    </source>
</evidence>
<proteinExistence type="predicted"/>
<dbReference type="OrthoDB" id="345877at2"/>